<dbReference type="OrthoDB" id="2764578at2759"/>
<name>A0A4Q9MGT7_9APHY</name>
<organism evidence="3">
    <name type="scientific">Dichomitus squalens</name>
    <dbReference type="NCBI Taxonomy" id="114155"/>
    <lineage>
        <taxon>Eukaryota</taxon>
        <taxon>Fungi</taxon>
        <taxon>Dikarya</taxon>
        <taxon>Basidiomycota</taxon>
        <taxon>Agaricomycotina</taxon>
        <taxon>Agaricomycetes</taxon>
        <taxon>Polyporales</taxon>
        <taxon>Polyporaceae</taxon>
        <taxon>Dichomitus</taxon>
    </lineage>
</organism>
<evidence type="ECO:0000256" key="1">
    <source>
        <dbReference type="SAM" id="MobiDB-lite"/>
    </source>
</evidence>
<reference evidence="3" key="1">
    <citation type="submission" date="2019-01" db="EMBL/GenBank/DDBJ databases">
        <title>Draft genome sequences of three monokaryotic isolates of the white-rot basidiomycete fungus Dichomitus squalens.</title>
        <authorList>
            <consortium name="DOE Joint Genome Institute"/>
            <person name="Lopez S.C."/>
            <person name="Andreopoulos B."/>
            <person name="Pangilinan J."/>
            <person name="Lipzen A."/>
            <person name="Riley R."/>
            <person name="Ahrendt S."/>
            <person name="Ng V."/>
            <person name="Barry K."/>
            <person name="Daum C."/>
            <person name="Grigoriev I.V."/>
            <person name="Hilden K.S."/>
            <person name="Makela M.R."/>
            <person name="de Vries R.P."/>
        </authorList>
    </citation>
    <scope>NUCLEOTIDE SEQUENCE [LARGE SCALE GENOMIC DNA]</scope>
    <source>
        <strain evidence="3">OM18370.1</strain>
    </source>
</reference>
<sequence>MPTLYGEGDRALRRLQEEILRRTPDQSLFAWGGAWKPPLDVDEQLNDVASVPRDKAYRLMAYSPSSESSITASLKEFLVAHTTRAIPHDEVGHRLQLPSLSPTEYTFTPYGIRTQLPVLPLFAVLHPDATDVPHDHPMSHWYLAILGCEHGDHPGHLLGRVCRILPSKSGVDLLYAGWITLVLERDLPGPYRGPDMLASSPATIEDCHSQIELRTVYISHPSRPARRSETYLDRFRSHSSIFLTLSRETRGALRAQQYNISLQRPDQAHPTTHRLTLSRHDHTISIQYDHTLKLGGEGFTMRARVESPSEVTWCNFTLWSISLGDKQVTVRAGEELAINLDLTLLGPSWCAIRVGTDRHSDATPTVESRQGEAPGPVGPQGNGLVKIGHGFGHDRGHNNAGLGIFSVMSDSVFDVRYLGFGLDLAEYGLLFTGMFIGRV</sequence>
<dbReference type="Proteomes" id="UP000292957">
    <property type="component" value="Unassembled WGS sequence"/>
</dbReference>
<feature type="region of interest" description="Disordered" evidence="1">
    <location>
        <begin position="360"/>
        <end position="379"/>
    </location>
</feature>
<dbReference type="AlphaFoldDB" id="A0A4Q9MGT7"/>
<evidence type="ECO:0000259" key="2">
    <source>
        <dbReference type="Pfam" id="PF26640"/>
    </source>
</evidence>
<evidence type="ECO:0000313" key="3">
    <source>
        <dbReference type="EMBL" id="TBU25086.1"/>
    </source>
</evidence>
<dbReference type="Pfam" id="PF26640">
    <property type="entry name" value="DUF8212"/>
    <property type="match status" value="1"/>
</dbReference>
<protein>
    <recommendedName>
        <fullName evidence="2">DUF8212 domain-containing protein</fullName>
    </recommendedName>
</protein>
<dbReference type="InterPro" id="IPR058525">
    <property type="entry name" value="DUF8212"/>
</dbReference>
<feature type="domain" description="DUF8212" evidence="2">
    <location>
        <begin position="10"/>
        <end position="221"/>
    </location>
</feature>
<dbReference type="EMBL" id="ML143467">
    <property type="protein sequence ID" value="TBU25086.1"/>
    <property type="molecule type" value="Genomic_DNA"/>
</dbReference>
<proteinExistence type="predicted"/>
<gene>
    <name evidence="3" type="ORF">BD311DRAFT_854724</name>
</gene>
<accession>A0A4Q9MGT7</accession>